<name>A0A8D9BMF6_9HEMI</name>
<evidence type="ECO:0000259" key="1">
    <source>
        <dbReference type="PROSITE" id="PS50913"/>
    </source>
</evidence>
<dbReference type="EMBL" id="HBUF01643578">
    <property type="protein sequence ID" value="CAG6785410.1"/>
    <property type="molecule type" value="Transcribed_RNA"/>
</dbReference>
<proteinExistence type="predicted"/>
<dbReference type="PROSITE" id="PS50913">
    <property type="entry name" value="GRIP"/>
    <property type="match status" value="1"/>
</dbReference>
<organism evidence="2">
    <name type="scientific">Cacopsylla melanoneura</name>
    <dbReference type="NCBI Taxonomy" id="428564"/>
    <lineage>
        <taxon>Eukaryota</taxon>
        <taxon>Metazoa</taxon>
        <taxon>Ecdysozoa</taxon>
        <taxon>Arthropoda</taxon>
        <taxon>Hexapoda</taxon>
        <taxon>Insecta</taxon>
        <taxon>Pterygota</taxon>
        <taxon>Neoptera</taxon>
        <taxon>Paraneoptera</taxon>
        <taxon>Hemiptera</taxon>
        <taxon>Sternorrhyncha</taxon>
        <taxon>Psylloidea</taxon>
        <taxon>Psyllidae</taxon>
        <taxon>Psyllinae</taxon>
        <taxon>Cacopsylla</taxon>
    </lineage>
</organism>
<evidence type="ECO:0000313" key="2">
    <source>
        <dbReference type="EMBL" id="CAG6785410.1"/>
    </source>
</evidence>
<reference evidence="2" key="1">
    <citation type="submission" date="2021-05" db="EMBL/GenBank/DDBJ databases">
        <authorList>
            <person name="Alioto T."/>
            <person name="Alioto T."/>
            <person name="Gomez Garrido J."/>
        </authorList>
    </citation>
    <scope>NUCLEOTIDE SEQUENCE</scope>
</reference>
<dbReference type="AlphaFoldDB" id="A0A8D9BMF6"/>
<feature type="domain" description="GRIP" evidence="1">
    <location>
        <begin position="62"/>
        <end position="110"/>
    </location>
</feature>
<protein>
    <recommendedName>
        <fullName evidence="1">GRIP domain-containing protein</fullName>
    </recommendedName>
</protein>
<accession>A0A8D9BMF6</accession>
<dbReference type="InterPro" id="IPR000237">
    <property type="entry name" value="GRIP_dom"/>
</dbReference>
<sequence length="120" mass="14034">MCFDIPTVPGPPKLCRQKSKNKRDFNYLEENPTLLSAREAVSLWILGTRKKRYDLLKDTKPPNDAEMTLQFLKSAIYYFLTDPVNAQGHLTAILSILRYNDTQKENIMKTQAHAWKYSYY</sequence>